<organism evidence="1 2">
    <name type="scientific">Pantoea conspicua</name>
    <dbReference type="NCBI Taxonomy" id="472705"/>
    <lineage>
        <taxon>Bacteria</taxon>
        <taxon>Pseudomonadati</taxon>
        <taxon>Pseudomonadota</taxon>
        <taxon>Gammaproteobacteria</taxon>
        <taxon>Enterobacterales</taxon>
        <taxon>Erwiniaceae</taxon>
        <taxon>Pantoea</taxon>
    </lineage>
</organism>
<dbReference type="AlphaFoldDB" id="A0A1X1BVU0"/>
<protein>
    <submittedName>
        <fullName evidence="1">Uncharacterized protein</fullName>
    </submittedName>
</protein>
<dbReference type="OrthoDB" id="9937341at2"/>
<comment type="caution">
    <text evidence="1">The sequence shown here is derived from an EMBL/GenBank/DDBJ whole genome shotgun (WGS) entry which is preliminary data.</text>
</comment>
<proteinExistence type="predicted"/>
<reference evidence="1 2" key="1">
    <citation type="journal article" date="2017" name="Antonie Van Leeuwenhoek">
        <title>Phylogenomic resolution of the bacterial genus Pantoea and its relationship with Erwinia and Tatumella.</title>
        <authorList>
            <person name="Palmer M."/>
            <person name="Steenkamp E.T."/>
            <person name="Coetzee M.P."/>
            <person name="Chan W.Y."/>
            <person name="van Zyl E."/>
            <person name="De Maayer P."/>
            <person name="Coutinho T.A."/>
            <person name="Blom J."/>
            <person name="Smits T.H."/>
            <person name="Duffy B."/>
            <person name="Venter S.N."/>
        </authorList>
    </citation>
    <scope>NUCLEOTIDE SEQUENCE [LARGE SCALE GENOMIC DNA]</scope>
    <source>
        <strain evidence="1 2">LMG 24534</strain>
    </source>
</reference>
<name>A0A1X1BVU0_9GAMM</name>
<gene>
    <name evidence="1" type="ORF">HA41_11015</name>
</gene>
<dbReference type="EMBL" id="MLFN01000028">
    <property type="protein sequence ID" value="ORM52608.1"/>
    <property type="molecule type" value="Genomic_DNA"/>
</dbReference>
<evidence type="ECO:0000313" key="2">
    <source>
        <dbReference type="Proteomes" id="UP000193933"/>
    </source>
</evidence>
<evidence type="ECO:0000313" key="1">
    <source>
        <dbReference type="EMBL" id="ORM52608.1"/>
    </source>
</evidence>
<accession>A0A1X1BVU0</accession>
<dbReference type="RefSeq" id="WP_094120873.1">
    <property type="nucleotide sequence ID" value="NZ_MLFN01000028.1"/>
</dbReference>
<keyword evidence="2" id="KW-1185">Reference proteome</keyword>
<dbReference type="Proteomes" id="UP000193933">
    <property type="component" value="Unassembled WGS sequence"/>
</dbReference>
<sequence>MDLSARPEQLKISDFADITIEKTQKQSITPQIVETMSTFPVWNPGNNNNIFIFSVSCGDSIHRYVTDILPRLKKKEPFLMANMLRHDDDLNVWTRIFKLNFYYRMVLVDKIFMDSHRRGESFSMRSIHKVIDEYLSSVPLSQAYSGYNIKTAALSGILTSVALKQTYNVTQTPVVTMLK</sequence>